<dbReference type="PROSITE" id="PS50885">
    <property type="entry name" value="HAMP"/>
    <property type="match status" value="1"/>
</dbReference>
<comment type="catalytic activity">
    <reaction evidence="1">
        <text>ATP + protein L-histidine = ADP + protein N-phospho-L-histidine.</text>
        <dbReference type="EC" id="2.7.13.3"/>
    </reaction>
</comment>
<evidence type="ECO:0000256" key="3">
    <source>
        <dbReference type="ARBA" id="ARBA00012438"/>
    </source>
</evidence>
<dbReference type="OrthoDB" id="9809766at2"/>
<feature type="transmembrane region" description="Helical" evidence="11">
    <location>
        <begin position="20"/>
        <end position="40"/>
    </location>
</feature>
<dbReference type="EC" id="2.7.13.3" evidence="3"/>
<evidence type="ECO:0000256" key="9">
    <source>
        <dbReference type="ARBA" id="ARBA00023012"/>
    </source>
</evidence>
<keyword evidence="9" id="KW-0902">Two-component regulatory system</keyword>
<dbReference type="SMART" id="SM00388">
    <property type="entry name" value="HisKA"/>
    <property type="match status" value="1"/>
</dbReference>
<feature type="domain" description="Histidine kinase" evidence="12">
    <location>
        <begin position="254"/>
        <end position="467"/>
    </location>
</feature>
<evidence type="ECO:0000256" key="5">
    <source>
        <dbReference type="ARBA" id="ARBA00022679"/>
    </source>
</evidence>
<evidence type="ECO:0000256" key="8">
    <source>
        <dbReference type="ARBA" id="ARBA00022989"/>
    </source>
</evidence>
<dbReference type="Pfam" id="PF00512">
    <property type="entry name" value="HisKA"/>
    <property type="match status" value="1"/>
</dbReference>
<keyword evidence="8 11" id="KW-1133">Transmembrane helix</keyword>
<evidence type="ECO:0000256" key="6">
    <source>
        <dbReference type="ARBA" id="ARBA00022692"/>
    </source>
</evidence>
<keyword evidence="5" id="KW-0808">Transferase</keyword>
<dbReference type="GO" id="GO:0005886">
    <property type="term" value="C:plasma membrane"/>
    <property type="evidence" value="ECO:0007669"/>
    <property type="project" value="TreeGrafter"/>
</dbReference>
<dbReference type="Proteomes" id="UP000202440">
    <property type="component" value="Chromosome"/>
</dbReference>
<evidence type="ECO:0000256" key="4">
    <source>
        <dbReference type="ARBA" id="ARBA00022553"/>
    </source>
</evidence>
<dbReference type="PROSITE" id="PS50109">
    <property type="entry name" value="HIS_KIN"/>
    <property type="match status" value="1"/>
</dbReference>
<evidence type="ECO:0000313" key="14">
    <source>
        <dbReference type="EMBL" id="ASP39010.1"/>
    </source>
</evidence>
<dbReference type="InterPro" id="IPR003594">
    <property type="entry name" value="HATPase_dom"/>
</dbReference>
<dbReference type="EMBL" id="CP022530">
    <property type="protein sequence ID" value="ASP39010.1"/>
    <property type="molecule type" value="Genomic_DNA"/>
</dbReference>
<evidence type="ECO:0000256" key="11">
    <source>
        <dbReference type="SAM" id="Phobius"/>
    </source>
</evidence>
<dbReference type="InterPro" id="IPR036890">
    <property type="entry name" value="HATPase_C_sf"/>
</dbReference>
<proteinExistence type="predicted"/>
<sequence>MSSPLPIKWWRSSTFWRSLLTNLTQLGLLLLLLWVLFFAYRWQQLTDIEHSLQDTVDEWQSLVQEEGVEALVDDLRWDGEALWRSQWLSEAIEEEHVIVRVVDEEDRTLAGYAELYAEEDGWNDGLLEQEGGWDGHPLRLLSEPIDDTGINIIGARLLPAELMAWQNVLQALSLLLAIFALPLAAIAAWWSSRVVLRRLQALSQAVSQVGDGQLQQRVELHGHGDEFDASAQAINDMLQRIQLLTRNLESVSVGAAHDLKTPVSNLAGRLQLMQRDIHNVDALQEHIERSHDHIDTLLKTLSALLRLGEVEAGRRRAAFQTVDMSALAEDLADSMSPLFEEADKHFQCDIAAQLQVRGDGDLLTQLLINLLENALEHSRDGAQVFLRLAVTGRCVCLDVGDDGPGIPESVGERIFERFHRLDHSRHSAGNGLGLALVKSIAELHDGHASLAASKPGAVFRIELPLLEEGNEPA</sequence>
<keyword evidence="10 11" id="KW-0472">Membrane</keyword>
<gene>
    <name evidence="14" type="ORF">CHH28_10115</name>
</gene>
<dbReference type="Gene3D" id="3.30.565.10">
    <property type="entry name" value="Histidine kinase-like ATPase, C-terminal domain"/>
    <property type="match status" value="1"/>
</dbReference>
<dbReference type="RefSeq" id="WP_094060194.1">
    <property type="nucleotide sequence ID" value="NZ_CP022530.1"/>
</dbReference>
<evidence type="ECO:0000256" key="7">
    <source>
        <dbReference type="ARBA" id="ARBA00022777"/>
    </source>
</evidence>
<dbReference type="Gene3D" id="6.10.340.10">
    <property type="match status" value="1"/>
</dbReference>
<dbReference type="PANTHER" id="PTHR45436:SF8">
    <property type="entry name" value="HISTIDINE KINASE"/>
    <property type="match status" value="1"/>
</dbReference>
<evidence type="ECO:0000259" key="13">
    <source>
        <dbReference type="PROSITE" id="PS50885"/>
    </source>
</evidence>
<name>A0A222FJR3_9GAMM</name>
<keyword evidence="7" id="KW-0418">Kinase</keyword>
<keyword evidence="4" id="KW-0597">Phosphoprotein</keyword>
<organism evidence="14 15">
    <name type="scientific">Bacterioplanes sanyensis</name>
    <dbReference type="NCBI Taxonomy" id="1249553"/>
    <lineage>
        <taxon>Bacteria</taxon>
        <taxon>Pseudomonadati</taxon>
        <taxon>Pseudomonadota</taxon>
        <taxon>Gammaproteobacteria</taxon>
        <taxon>Oceanospirillales</taxon>
        <taxon>Oceanospirillaceae</taxon>
        <taxon>Bacterioplanes</taxon>
    </lineage>
</organism>
<comment type="subcellular location">
    <subcellularLocation>
        <location evidence="2">Membrane</location>
    </subcellularLocation>
</comment>
<dbReference type="GO" id="GO:0000155">
    <property type="term" value="F:phosphorelay sensor kinase activity"/>
    <property type="evidence" value="ECO:0007669"/>
    <property type="project" value="InterPro"/>
</dbReference>
<dbReference type="Gene3D" id="1.10.287.130">
    <property type="match status" value="1"/>
</dbReference>
<dbReference type="InterPro" id="IPR005467">
    <property type="entry name" value="His_kinase_dom"/>
</dbReference>
<dbReference type="CDD" id="cd00075">
    <property type="entry name" value="HATPase"/>
    <property type="match status" value="1"/>
</dbReference>
<dbReference type="SUPFAM" id="SSF47384">
    <property type="entry name" value="Homodimeric domain of signal transducing histidine kinase"/>
    <property type="match status" value="1"/>
</dbReference>
<evidence type="ECO:0000256" key="1">
    <source>
        <dbReference type="ARBA" id="ARBA00000085"/>
    </source>
</evidence>
<dbReference type="InterPro" id="IPR003661">
    <property type="entry name" value="HisK_dim/P_dom"/>
</dbReference>
<accession>A0A222FJR3</accession>
<dbReference type="CDD" id="cd00082">
    <property type="entry name" value="HisKA"/>
    <property type="match status" value="1"/>
</dbReference>
<reference evidence="14 15" key="1">
    <citation type="submission" date="2017-07" db="EMBL/GenBank/DDBJ databases">
        <title>Annotated genome sequence of Bacterioplanes sanyensis isolated from Red Sea.</title>
        <authorList>
            <person name="Rehman Z.U."/>
        </authorList>
    </citation>
    <scope>NUCLEOTIDE SEQUENCE [LARGE SCALE GENOMIC DNA]</scope>
    <source>
        <strain evidence="14 15">NV9</strain>
    </source>
</reference>
<feature type="domain" description="HAMP" evidence="13">
    <location>
        <begin position="193"/>
        <end position="246"/>
    </location>
</feature>
<dbReference type="SMART" id="SM00387">
    <property type="entry name" value="HATPase_c"/>
    <property type="match status" value="1"/>
</dbReference>
<dbReference type="InterPro" id="IPR004358">
    <property type="entry name" value="Sig_transdc_His_kin-like_C"/>
</dbReference>
<keyword evidence="6 11" id="KW-0812">Transmembrane</keyword>
<dbReference type="CDD" id="cd06225">
    <property type="entry name" value="HAMP"/>
    <property type="match status" value="1"/>
</dbReference>
<dbReference type="InterPro" id="IPR050428">
    <property type="entry name" value="TCS_sensor_his_kinase"/>
</dbReference>
<dbReference type="SUPFAM" id="SSF158472">
    <property type="entry name" value="HAMP domain-like"/>
    <property type="match status" value="1"/>
</dbReference>
<evidence type="ECO:0000256" key="2">
    <source>
        <dbReference type="ARBA" id="ARBA00004370"/>
    </source>
</evidence>
<dbReference type="SUPFAM" id="SSF55874">
    <property type="entry name" value="ATPase domain of HSP90 chaperone/DNA topoisomerase II/histidine kinase"/>
    <property type="match status" value="1"/>
</dbReference>
<dbReference type="KEGG" id="bsan:CHH28_10115"/>
<keyword evidence="15" id="KW-1185">Reference proteome</keyword>
<evidence type="ECO:0000256" key="10">
    <source>
        <dbReference type="ARBA" id="ARBA00023136"/>
    </source>
</evidence>
<dbReference type="PANTHER" id="PTHR45436">
    <property type="entry name" value="SENSOR HISTIDINE KINASE YKOH"/>
    <property type="match status" value="1"/>
</dbReference>
<dbReference type="PRINTS" id="PR00344">
    <property type="entry name" value="BCTRLSENSOR"/>
</dbReference>
<evidence type="ECO:0000259" key="12">
    <source>
        <dbReference type="PROSITE" id="PS50109"/>
    </source>
</evidence>
<dbReference type="AlphaFoldDB" id="A0A222FJR3"/>
<dbReference type="InterPro" id="IPR003660">
    <property type="entry name" value="HAMP_dom"/>
</dbReference>
<dbReference type="Pfam" id="PF00672">
    <property type="entry name" value="HAMP"/>
    <property type="match status" value="1"/>
</dbReference>
<feature type="transmembrane region" description="Helical" evidence="11">
    <location>
        <begin position="171"/>
        <end position="190"/>
    </location>
</feature>
<dbReference type="SMART" id="SM00304">
    <property type="entry name" value="HAMP"/>
    <property type="match status" value="1"/>
</dbReference>
<dbReference type="Pfam" id="PF02518">
    <property type="entry name" value="HATPase_c"/>
    <property type="match status" value="1"/>
</dbReference>
<dbReference type="InterPro" id="IPR036097">
    <property type="entry name" value="HisK_dim/P_sf"/>
</dbReference>
<protein>
    <recommendedName>
        <fullName evidence="3">histidine kinase</fullName>
        <ecNumber evidence="3">2.7.13.3</ecNumber>
    </recommendedName>
</protein>
<evidence type="ECO:0000313" key="15">
    <source>
        <dbReference type="Proteomes" id="UP000202440"/>
    </source>
</evidence>